<accession>A0ACB8SPQ0</accession>
<feature type="non-terminal residue" evidence="1">
    <location>
        <position position="86"/>
    </location>
</feature>
<sequence length="86" mass="9359">RVRAYVFMGVQRFHMSGAIEGLPALLHTSVALFMAGLIDFLFSINTLVAYVLLAVIVAGLVAYSALTVLPFIFLDCPYQTPVTPLL</sequence>
<protein>
    <submittedName>
        <fullName evidence="1">Uncharacterized protein</fullName>
    </submittedName>
</protein>
<evidence type="ECO:0000313" key="2">
    <source>
        <dbReference type="Proteomes" id="UP000814140"/>
    </source>
</evidence>
<feature type="non-terminal residue" evidence="1">
    <location>
        <position position="1"/>
    </location>
</feature>
<keyword evidence="2" id="KW-1185">Reference proteome</keyword>
<name>A0ACB8SPQ0_9AGAM</name>
<comment type="caution">
    <text evidence="1">The sequence shown here is derived from an EMBL/GenBank/DDBJ whole genome shotgun (WGS) entry which is preliminary data.</text>
</comment>
<evidence type="ECO:0000313" key="1">
    <source>
        <dbReference type="EMBL" id="KAI0058233.1"/>
    </source>
</evidence>
<reference evidence="1" key="1">
    <citation type="submission" date="2021-03" db="EMBL/GenBank/DDBJ databases">
        <authorList>
            <consortium name="DOE Joint Genome Institute"/>
            <person name="Ahrendt S."/>
            <person name="Looney B.P."/>
            <person name="Miyauchi S."/>
            <person name="Morin E."/>
            <person name="Drula E."/>
            <person name="Courty P.E."/>
            <person name="Chicoki N."/>
            <person name="Fauchery L."/>
            <person name="Kohler A."/>
            <person name="Kuo A."/>
            <person name="Labutti K."/>
            <person name="Pangilinan J."/>
            <person name="Lipzen A."/>
            <person name="Riley R."/>
            <person name="Andreopoulos W."/>
            <person name="He G."/>
            <person name="Johnson J."/>
            <person name="Barry K.W."/>
            <person name="Grigoriev I.V."/>
            <person name="Nagy L."/>
            <person name="Hibbett D."/>
            <person name="Henrissat B."/>
            <person name="Matheny P.B."/>
            <person name="Labbe J."/>
            <person name="Martin F."/>
        </authorList>
    </citation>
    <scope>NUCLEOTIDE SEQUENCE</scope>
    <source>
        <strain evidence="1">HHB10654</strain>
    </source>
</reference>
<dbReference type="Proteomes" id="UP000814140">
    <property type="component" value="Unassembled WGS sequence"/>
</dbReference>
<organism evidence="1 2">
    <name type="scientific">Artomyces pyxidatus</name>
    <dbReference type="NCBI Taxonomy" id="48021"/>
    <lineage>
        <taxon>Eukaryota</taxon>
        <taxon>Fungi</taxon>
        <taxon>Dikarya</taxon>
        <taxon>Basidiomycota</taxon>
        <taxon>Agaricomycotina</taxon>
        <taxon>Agaricomycetes</taxon>
        <taxon>Russulales</taxon>
        <taxon>Auriscalpiaceae</taxon>
        <taxon>Artomyces</taxon>
    </lineage>
</organism>
<gene>
    <name evidence="1" type="ORF">BV25DRAFT_1785971</name>
</gene>
<reference evidence="1" key="2">
    <citation type="journal article" date="2022" name="New Phytol.">
        <title>Evolutionary transition to the ectomycorrhizal habit in the genomes of a hyperdiverse lineage of mushroom-forming fungi.</title>
        <authorList>
            <person name="Looney B."/>
            <person name="Miyauchi S."/>
            <person name="Morin E."/>
            <person name="Drula E."/>
            <person name="Courty P.E."/>
            <person name="Kohler A."/>
            <person name="Kuo A."/>
            <person name="LaButti K."/>
            <person name="Pangilinan J."/>
            <person name="Lipzen A."/>
            <person name="Riley R."/>
            <person name="Andreopoulos W."/>
            <person name="He G."/>
            <person name="Johnson J."/>
            <person name="Nolan M."/>
            <person name="Tritt A."/>
            <person name="Barry K.W."/>
            <person name="Grigoriev I.V."/>
            <person name="Nagy L.G."/>
            <person name="Hibbett D."/>
            <person name="Henrissat B."/>
            <person name="Matheny P.B."/>
            <person name="Labbe J."/>
            <person name="Martin F.M."/>
        </authorList>
    </citation>
    <scope>NUCLEOTIDE SEQUENCE</scope>
    <source>
        <strain evidence="1">HHB10654</strain>
    </source>
</reference>
<proteinExistence type="predicted"/>
<dbReference type="EMBL" id="MU277237">
    <property type="protein sequence ID" value="KAI0058233.1"/>
    <property type="molecule type" value="Genomic_DNA"/>
</dbReference>